<dbReference type="Gene3D" id="3.40.50.10440">
    <property type="entry name" value="Dihydroxyacetone kinase, domain 1"/>
    <property type="match status" value="1"/>
</dbReference>
<dbReference type="Gene3D" id="3.30.1180.20">
    <property type="entry name" value="Dihydroxyacetone kinase, domain 2"/>
    <property type="match status" value="1"/>
</dbReference>
<dbReference type="InterPro" id="IPR050861">
    <property type="entry name" value="Dihydroxyacetone_Kinase"/>
</dbReference>
<dbReference type="SUPFAM" id="SSF82549">
    <property type="entry name" value="DAK1/DegV-like"/>
    <property type="match status" value="1"/>
</dbReference>
<evidence type="ECO:0000256" key="4">
    <source>
        <dbReference type="ARBA" id="ARBA00022840"/>
    </source>
</evidence>
<dbReference type="PANTHER" id="PTHR28629">
    <property type="entry name" value="TRIOKINASE/FMN CYCLASE"/>
    <property type="match status" value="1"/>
</dbReference>
<reference evidence="8 9" key="1">
    <citation type="submission" date="2020-02" db="EMBL/GenBank/DDBJ databases">
        <title>Sequencing the genomes of 1000 actinobacteria strains.</title>
        <authorList>
            <person name="Klenk H.-P."/>
        </authorList>
    </citation>
    <scope>NUCLEOTIDE SEQUENCE [LARGE SCALE GENOMIC DNA]</scope>
    <source>
        <strain evidence="8 9">DSM 19609</strain>
    </source>
</reference>
<dbReference type="Proteomes" id="UP000749311">
    <property type="component" value="Unassembled WGS sequence"/>
</dbReference>
<keyword evidence="4" id="KW-0067">ATP-binding</keyword>
<dbReference type="InterPro" id="IPR036117">
    <property type="entry name" value="DhaL_dom_sf"/>
</dbReference>
<evidence type="ECO:0000256" key="5">
    <source>
        <dbReference type="SAM" id="MobiDB-lite"/>
    </source>
</evidence>
<feature type="region of interest" description="Disordered" evidence="5">
    <location>
        <begin position="527"/>
        <end position="551"/>
    </location>
</feature>
<dbReference type="PROSITE" id="PS51481">
    <property type="entry name" value="DHAK"/>
    <property type="match status" value="1"/>
</dbReference>
<comment type="caution">
    <text evidence="8">The sequence shown here is derived from an EMBL/GenBank/DDBJ whole genome shotgun (WGS) entry which is preliminary data.</text>
</comment>
<evidence type="ECO:0000259" key="6">
    <source>
        <dbReference type="PROSITE" id="PS51480"/>
    </source>
</evidence>
<dbReference type="PANTHER" id="PTHR28629:SF4">
    <property type="entry name" value="TRIOKINASE_FMN CYCLASE"/>
    <property type="match status" value="1"/>
</dbReference>
<keyword evidence="2" id="KW-0547">Nucleotide-binding</keyword>
<dbReference type="Pfam" id="PF02733">
    <property type="entry name" value="Dak1"/>
    <property type="match status" value="1"/>
</dbReference>
<dbReference type="EMBL" id="JAAMOZ010000001">
    <property type="protein sequence ID" value="NIH57432.1"/>
    <property type="molecule type" value="Genomic_DNA"/>
</dbReference>
<dbReference type="EC" id="2.7.1.29" evidence="8"/>
<protein>
    <submittedName>
        <fullName evidence="8">Dihydroxyacetone kinase</fullName>
        <ecNumber evidence="8">2.7.1.29</ecNumber>
    </submittedName>
</protein>
<accession>A0ABX0SGB4</accession>
<dbReference type="InterPro" id="IPR004007">
    <property type="entry name" value="DhaL_dom"/>
</dbReference>
<sequence>MTYLVNDPKEFAADAVRGMVAAFGDHVAPVHGGIVRATTSPDGQVSVVVGGGSGHYPAFPGWVGPGMAHGAVCGNVFASPSASQVESVVRAADNGGGTLLLFGNYAGDCLHFGEAASSLGADGLDVRVVTISDDVASNTPDHHGDRRGIAGDLLVVKVAGAAAEAGLRIDDVERVARRAGGLTRSLGVAFTGCTLPGADEPLFTVPAGQFALGLGIHGEPGISLHPMATAADIASLLVDRVLAEEPDRTEDGYRGRVAVLVNGLGATKYEELFVLFGSVAELLERRGLTIVHPVVGEQVTSLDMAGASLSVMFLDDELERLWLAPADTPAFKTGSVDVRERRHVRTDEVAGSIVPGSPESSDQARRALGLIEVLADVATRAEADLGRLDSVAGDGDHGQGMVLGATAAVRAAQDAVRAGAGMRTLFRTAGAAWSEGAGGTSGALWGAALRALGQTLSDAESADEERIGEAVVTAAWTFEEVGGAKPGDKTMVDATRPFAEVFDAHLRDGSTLACAWGEAAEAATSAAQRTAEIPARKGRARTHGDASLGHPDPGAVSFALLMTGVAQALGR</sequence>
<evidence type="ECO:0000256" key="2">
    <source>
        <dbReference type="ARBA" id="ARBA00022741"/>
    </source>
</evidence>
<evidence type="ECO:0000256" key="1">
    <source>
        <dbReference type="ARBA" id="ARBA00022679"/>
    </source>
</evidence>
<dbReference type="GO" id="GO:0004371">
    <property type="term" value="F:glycerone kinase activity"/>
    <property type="evidence" value="ECO:0007669"/>
    <property type="project" value="UniProtKB-EC"/>
</dbReference>
<dbReference type="Gene3D" id="1.25.40.340">
    <property type="match status" value="1"/>
</dbReference>
<gene>
    <name evidence="8" type="ORF">FB473_002077</name>
</gene>
<dbReference type="NCBIfam" id="NF011049">
    <property type="entry name" value="PRK14479.1"/>
    <property type="match status" value="1"/>
</dbReference>
<evidence type="ECO:0000259" key="7">
    <source>
        <dbReference type="PROSITE" id="PS51481"/>
    </source>
</evidence>
<dbReference type="Pfam" id="PF02734">
    <property type="entry name" value="Dak2"/>
    <property type="match status" value="1"/>
</dbReference>
<feature type="domain" description="DhaL" evidence="6">
    <location>
        <begin position="365"/>
        <end position="567"/>
    </location>
</feature>
<evidence type="ECO:0000256" key="3">
    <source>
        <dbReference type="ARBA" id="ARBA00022777"/>
    </source>
</evidence>
<keyword evidence="9" id="KW-1185">Reference proteome</keyword>
<dbReference type="PROSITE" id="PS51480">
    <property type="entry name" value="DHAL"/>
    <property type="match status" value="1"/>
</dbReference>
<dbReference type="InterPro" id="IPR004006">
    <property type="entry name" value="DhaK_dom"/>
</dbReference>
<dbReference type="SUPFAM" id="SSF101473">
    <property type="entry name" value="DhaL-like"/>
    <property type="match status" value="1"/>
</dbReference>
<feature type="domain" description="DhaK" evidence="7">
    <location>
        <begin position="7"/>
        <end position="331"/>
    </location>
</feature>
<dbReference type="RefSeq" id="WP_167167119.1">
    <property type="nucleotide sequence ID" value="NZ_BAAAOO010000016.1"/>
</dbReference>
<evidence type="ECO:0000313" key="8">
    <source>
        <dbReference type="EMBL" id="NIH57432.1"/>
    </source>
</evidence>
<evidence type="ECO:0000313" key="9">
    <source>
        <dbReference type="Proteomes" id="UP000749311"/>
    </source>
</evidence>
<keyword evidence="1 8" id="KW-0808">Transferase</keyword>
<proteinExistence type="predicted"/>
<dbReference type="SMART" id="SM01120">
    <property type="entry name" value="Dak2"/>
    <property type="match status" value="1"/>
</dbReference>
<name>A0ABX0SGB4_9ACTN</name>
<keyword evidence="3 8" id="KW-0418">Kinase</keyword>
<organism evidence="8 9">
    <name type="scientific">Brooklawnia cerclae</name>
    <dbReference type="NCBI Taxonomy" id="349934"/>
    <lineage>
        <taxon>Bacteria</taxon>
        <taxon>Bacillati</taxon>
        <taxon>Actinomycetota</taxon>
        <taxon>Actinomycetes</taxon>
        <taxon>Propionibacteriales</taxon>
        <taxon>Propionibacteriaceae</taxon>
        <taxon>Brooklawnia</taxon>
    </lineage>
</organism>